<dbReference type="InterPro" id="IPR006675">
    <property type="entry name" value="HDIG_dom"/>
</dbReference>
<keyword evidence="4" id="KW-1185">Reference proteome</keyword>
<proteinExistence type="predicted"/>
<feature type="transmembrane region" description="Helical" evidence="1">
    <location>
        <begin position="293"/>
        <end position="311"/>
    </location>
</feature>
<accession>A0ABV4CZB9</accession>
<feature type="transmembrane region" description="Helical" evidence="1">
    <location>
        <begin position="347"/>
        <end position="372"/>
    </location>
</feature>
<evidence type="ECO:0000313" key="4">
    <source>
        <dbReference type="Proteomes" id="UP001565200"/>
    </source>
</evidence>
<dbReference type="SMART" id="SM00471">
    <property type="entry name" value="HDc"/>
    <property type="match status" value="1"/>
</dbReference>
<comment type="caution">
    <text evidence="3">The sequence shown here is derived from an EMBL/GenBank/DDBJ whole genome shotgun (WGS) entry which is preliminary data.</text>
</comment>
<sequence length="695" mass="78735">MNKIFSKYNIIRALLFAGAITVIIWLLPKKDGRSYHFEMGKPWTYSLLTAPNDMPIYLDSIKSRAVRDSIQRTFIPVYERDINTEKSALAAYATRINSSKDIDLTPYERNLLINSLRDLLENGIVNQSTYQDVKSGKLGEVRFIHDNTAIVIPTTNFMSPRAAYGRLDSIFNEPHFRTAIEMTAMSQFLIPNIILDTIATKRLYEEVLQKAMAPIGVIQQGERIIDKGDIVTPELYTLLQTYNRMTAGRSATQVDRHHYPILGQLLYVTIIMTSLYLFLIFFRQRTFHDNRSIVFIMSLVTAFVIFSYGMAETFRSGIYMVPYTIVAILMVVFFDGRMAFFVYMTQIMLCTIISSFPLEFIFVQFIAGVTAITSLKELNRRSQLIRAAVYVFIAYCISFIAVEIMQTGTLDKISVRMFGYFGINAVLISFTYVLVFILEKLFGFVSSVTLVELSDVNNPVLRELSEECPGTFQHSMQVSNLASEAAHRIDANVQLVRTGALYHDIGKINNPAFFTENQHGVNPHDALNPIQSARIVINHITDGLKKADKYKLPEVIKDFISQHHGAGKAKYFYNTYSNTHPDEDVDPAPFTYPGPNPQTKETSILMMADAVEAASRSLKEYTPEAITALVNRIIDSQIADGLHNDSPISFRDVKTIKDAFISRLRTMYHARVSYPTLNKERKAEPTEASEIAAKS</sequence>
<organism evidence="3 4">
    <name type="scientific">Heminiphilus faecis</name>
    <dbReference type="NCBI Taxonomy" id="2601703"/>
    <lineage>
        <taxon>Bacteria</taxon>
        <taxon>Pseudomonadati</taxon>
        <taxon>Bacteroidota</taxon>
        <taxon>Bacteroidia</taxon>
        <taxon>Bacteroidales</taxon>
        <taxon>Muribaculaceae</taxon>
        <taxon>Heminiphilus</taxon>
    </lineage>
</organism>
<dbReference type="InterPro" id="IPR011621">
    <property type="entry name" value="Metal-dep_PHydrolase_7TM_intra"/>
</dbReference>
<dbReference type="PANTHER" id="PTHR36442:SF1">
    <property type="entry name" value="CYCLIC-DI-AMP PHOSPHODIESTERASE PGPH"/>
    <property type="match status" value="1"/>
</dbReference>
<dbReference type="EMBL" id="JBCLPP010000016">
    <property type="protein sequence ID" value="MEY8245394.1"/>
    <property type="molecule type" value="Genomic_DNA"/>
</dbReference>
<dbReference type="InterPro" id="IPR052722">
    <property type="entry name" value="PgpH_phosphodiesterase"/>
</dbReference>
<dbReference type="NCBIfam" id="TIGR00277">
    <property type="entry name" value="HDIG"/>
    <property type="match status" value="1"/>
</dbReference>
<evidence type="ECO:0000259" key="2">
    <source>
        <dbReference type="PROSITE" id="PS51831"/>
    </source>
</evidence>
<feature type="domain" description="HD" evidence="2">
    <location>
        <begin position="471"/>
        <end position="614"/>
    </location>
</feature>
<dbReference type="InterPro" id="IPR003607">
    <property type="entry name" value="HD/PDEase_dom"/>
</dbReference>
<dbReference type="PANTHER" id="PTHR36442">
    <property type="entry name" value="CYCLIC-DI-AMP PHOSPHODIESTERASE PGPH"/>
    <property type="match status" value="1"/>
</dbReference>
<dbReference type="InterPro" id="IPR006674">
    <property type="entry name" value="HD_domain"/>
</dbReference>
<feature type="transmembrane region" description="Helical" evidence="1">
    <location>
        <begin position="417"/>
        <end position="438"/>
    </location>
</feature>
<dbReference type="RefSeq" id="WP_369863425.1">
    <property type="nucleotide sequence ID" value="NZ_JBCLPP010000016.1"/>
</dbReference>
<feature type="transmembrane region" description="Helical" evidence="1">
    <location>
        <begin position="317"/>
        <end position="335"/>
    </location>
</feature>
<dbReference type="Pfam" id="PF07697">
    <property type="entry name" value="7TMR-HDED"/>
    <property type="match status" value="1"/>
</dbReference>
<feature type="transmembrane region" description="Helical" evidence="1">
    <location>
        <begin position="384"/>
        <end position="405"/>
    </location>
</feature>
<gene>
    <name evidence="3" type="ORF">AAK873_07165</name>
</gene>
<keyword evidence="1" id="KW-1133">Transmembrane helix</keyword>
<dbReference type="InterPro" id="IPR011624">
    <property type="entry name" value="Metal-dep_PHydrolase_7TM_extra"/>
</dbReference>
<dbReference type="SUPFAM" id="SSF109604">
    <property type="entry name" value="HD-domain/PDEase-like"/>
    <property type="match status" value="1"/>
</dbReference>
<dbReference type="PROSITE" id="PS51831">
    <property type="entry name" value="HD"/>
    <property type="match status" value="1"/>
</dbReference>
<reference evidence="3 4" key="1">
    <citation type="submission" date="2024-03" db="EMBL/GenBank/DDBJ databases">
        <title>Mouse gut bacterial collection (mGBC) of GemPharmatech.</title>
        <authorList>
            <person name="He Y."/>
            <person name="Dong L."/>
            <person name="Wu D."/>
            <person name="Gao X."/>
            <person name="Lin Z."/>
        </authorList>
    </citation>
    <scope>NUCLEOTIDE SEQUENCE [LARGE SCALE GENOMIC DNA]</scope>
    <source>
        <strain evidence="3 4">54-13</strain>
    </source>
</reference>
<dbReference type="CDD" id="cd00077">
    <property type="entry name" value="HDc"/>
    <property type="match status" value="1"/>
</dbReference>
<dbReference type="Gene3D" id="1.10.3210.10">
    <property type="entry name" value="Hypothetical protein af1432"/>
    <property type="match status" value="1"/>
</dbReference>
<dbReference type="Proteomes" id="UP001565200">
    <property type="component" value="Unassembled WGS sequence"/>
</dbReference>
<protein>
    <submittedName>
        <fullName evidence="3">HDIG domain-containing metalloprotein</fullName>
    </submittedName>
</protein>
<evidence type="ECO:0000256" key="1">
    <source>
        <dbReference type="SAM" id="Phobius"/>
    </source>
</evidence>
<dbReference type="Pfam" id="PF01966">
    <property type="entry name" value="HD"/>
    <property type="match status" value="1"/>
</dbReference>
<feature type="transmembrane region" description="Helical" evidence="1">
    <location>
        <begin position="9"/>
        <end position="27"/>
    </location>
</feature>
<dbReference type="Pfam" id="PF07698">
    <property type="entry name" value="7TM-7TMR_HD"/>
    <property type="match status" value="1"/>
</dbReference>
<keyword evidence="1" id="KW-0472">Membrane</keyword>
<name>A0ABV4CZB9_9BACT</name>
<evidence type="ECO:0000313" key="3">
    <source>
        <dbReference type="EMBL" id="MEY8245394.1"/>
    </source>
</evidence>
<keyword evidence="1" id="KW-0812">Transmembrane</keyword>
<feature type="transmembrane region" description="Helical" evidence="1">
    <location>
        <begin position="261"/>
        <end position="281"/>
    </location>
</feature>